<sequence>MDRILTMRLLCRLSPAHNAVTKQQFHSSVKVLGSIESSSSSDSSGSDTEKSKKVGKTIEKQRDDAAKQQTVDLLNALLAKMSGEKMVNKTIIDLAKPLKPELPKQEKENTLEEKLKVAAKEVAQTLGGDVQKREEQLLDKIFSAGAPAPRPVLSVKKSKKKKQKKEAVAVEVASLSKEEATAKQEGASLPEKTTPAKNTEVPEKKAKVPEPSLRELLAAMKIDRTPKKNLEEDLPFARIEKIRELTQNFQSRNPAQNVERFTERAEIPGNLFGGKSFGIFVGARPPVDPITTELHTWKALEDQEKKQSITHPPENYFQEMIQWTERGILWKFPIDNEQGMEAEHDVHFSEHVFVERYMEDWCPRKGPIRLFMELVCTGLSKNPYMTVEEKKGHIMWYRDYFGDKQQLLKEIGAIDNDILPAAEVQKQILT</sequence>
<evidence type="ECO:0000313" key="10">
    <source>
        <dbReference type="EMBL" id="JAG73591.1"/>
    </source>
</evidence>
<evidence type="ECO:0000256" key="9">
    <source>
        <dbReference type="SAM" id="MobiDB-lite"/>
    </source>
</evidence>
<dbReference type="Pfam" id="PF15433">
    <property type="entry name" value="MRP-S31"/>
    <property type="match status" value="1"/>
</dbReference>
<proteinExistence type="inferred from homology"/>
<reference evidence="12" key="2">
    <citation type="submission" date="2025-04" db="UniProtKB">
        <authorList>
            <consortium name="RefSeq"/>
        </authorList>
    </citation>
    <scope>IDENTIFICATION</scope>
    <source>
        <strain evidence="12">USDA-PBARC FA_bdor</strain>
        <tissue evidence="12">Whole organism</tissue>
    </source>
</reference>
<evidence type="ECO:0000256" key="3">
    <source>
        <dbReference type="ARBA" id="ARBA00022946"/>
    </source>
</evidence>
<evidence type="ECO:0000256" key="7">
    <source>
        <dbReference type="ARBA" id="ARBA00035133"/>
    </source>
</evidence>
<dbReference type="RefSeq" id="XP_011311809.1">
    <property type="nucleotide sequence ID" value="XM_011313507.1"/>
</dbReference>
<dbReference type="OrthoDB" id="5989925at2759"/>
<keyword evidence="5" id="KW-0496">Mitochondrion</keyword>
<name>A0A0C9QJX3_9HYME</name>
<feature type="region of interest" description="Disordered" evidence="9">
    <location>
        <begin position="175"/>
        <end position="209"/>
    </location>
</feature>
<evidence type="ECO:0000256" key="6">
    <source>
        <dbReference type="ARBA" id="ARBA00023274"/>
    </source>
</evidence>
<comment type="subcellular location">
    <subcellularLocation>
        <location evidence="1">Mitochondrion</location>
    </subcellularLocation>
</comment>
<evidence type="ECO:0000313" key="12">
    <source>
        <dbReference type="RefSeq" id="XP_011311809.1"/>
    </source>
</evidence>
<feature type="region of interest" description="Disordered" evidence="9">
    <location>
        <begin position="35"/>
        <end position="65"/>
    </location>
</feature>
<dbReference type="GO" id="GO:0005763">
    <property type="term" value="C:mitochondrial small ribosomal subunit"/>
    <property type="evidence" value="ECO:0007669"/>
    <property type="project" value="InterPro"/>
</dbReference>
<comment type="similarity">
    <text evidence="2">Belongs to the mitochondrion-specific ribosomal protein mS31 family.</text>
</comment>
<keyword evidence="11" id="KW-1185">Reference proteome</keyword>
<accession>A0A0C9QJX3</accession>
<evidence type="ECO:0000256" key="5">
    <source>
        <dbReference type="ARBA" id="ARBA00023128"/>
    </source>
</evidence>
<keyword evidence="4 12" id="KW-0689">Ribosomal protein</keyword>
<protein>
    <recommendedName>
        <fullName evidence="7">Small ribosomal subunit protein mS31</fullName>
    </recommendedName>
    <alternativeName>
        <fullName evidence="8">28S ribosomal protein S31, mitochondrial</fullName>
    </alternativeName>
</protein>
<evidence type="ECO:0000313" key="11">
    <source>
        <dbReference type="Proteomes" id="UP000694866"/>
    </source>
</evidence>
<dbReference type="GeneID" id="105271768"/>
<evidence type="ECO:0000256" key="4">
    <source>
        <dbReference type="ARBA" id="ARBA00022980"/>
    </source>
</evidence>
<feature type="compositionally biased region" description="Basic and acidic residues" evidence="9">
    <location>
        <begin position="47"/>
        <end position="65"/>
    </location>
</feature>
<keyword evidence="3" id="KW-0809">Transit peptide</keyword>
<gene>
    <name evidence="10" type="primary">MRPS31</name>
    <name evidence="12" type="synonym">mRpS31</name>
    <name evidence="10" type="ORF">g.5887</name>
</gene>
<dbReference type="AlphaFoldDB" id="A0A0C9QJX3"/>
<keyword evidence="6" id="KW-0687">Ribonucleoprotein</keyword>
<dbReference type="GO" id="GO:0003735">
    <property type="term" value="F:structural constituent of ribosome"/>
    <property type="evidence" value="ECO:0007669"/>
    <property type="project" value="InterPro"/>
</dbReference>
<organism evidence="10">
    <name type="scientific">Fopius arisanus</name>
    <dbReference type="NCBI Taxonomy" id="64838"/>
    <lineage>
        <taxon>Eukaryota</taxon>
        <taxon>Metazoa</taxon>
        <taxon>Ecdysozoa</taxon>
        <taxon>Arthropoda</taxon>
        <taxon>Hexapoda</taxon>
        <taxon>Insecta</taxon>
        <taxon>Pterygota</taxon>
        <taxon>Neoptera</taxon>
        <taxon>Endopterygota</taxon>
        <taxon>Hymenoptera</taxon>
        <taxon>Apocrita</taxon>
        <taxon>Ichneumonoidea</taxon>
        <taxon>Braconidae</taxon>
        <taxon>Opiinae</taxon>
        <taxon>Fopius</taxon>
    </lineage>
</organism>
<evidence type="ECO:0000256" key="8">
    <source>
        <dbReference type="ARBA" id="ARBA00035363"/>
    </source>
</evidence>
<dbReference type="KEGG" id="fas:105271768"/>
<dbReference type="CTD" id="10240"/>
<dbReference type="PANTHER" id="PTHR13231">
    <property type="entry name" value="MITOCHONDRIAL RIBOSOMAL PROTEIN S31"/>
    <property type="match status" value="1"/>
</dbReference>
<reference evidence="10" key="1">
    <citation type="submission" date="2015-01" db="EMBL/GenBank/DDBJ databases">
        <title>Transcriptome Assembly of Fopius arisanus.</title>
        <authorList>
            <person name="Geib S."/>
        </authorList>
    </citation>
    <scope>NUCLEOTIDE SEQUENCE</scope>
</reference>
<dbReference type="InterPro" id="IPR026299">
    <property type="entry name" value="MRP-S31"/>
</dbReference>
<feature type="compositionally biased region" description="Low complexity" evidence="9">
    <location>
        <begin position="35"/>
        <end position="46"/>
    </location>
</feature>
<dbReference type="Proteomes" id="UP000694866">
    <property type="component" value="Unplaced"/>
</dbReference>
<evidence type="ECO:0000256" key="2">
    <source>
        <dbReference type="ARBA" id="ARBA00011057"/>
    </source>
</evidence>
<dbReference type="EMBL" id="GBYB01003824">
    <property type="protein sequence ID" value="JAG73591.1"/>
    <property type="molecule type" value="Transcribed_RNA"/>
</dbReference>
<evidence type="ECO:0000256" key="1">
    <source>
        <dbReference type="ARBA" id="ARBA00004173"/>
    </source>
</evidence>
<accession>A0A9R1TJK5</accession>
<dbReference type="PANTHER" id="PTHR13231:SF3">
    <property type="entry name" value="SMALL RIBOSOMAL SUBUNIT PROTEIN MS31"/>
    <property type="match status" value="1"/>
</dbReference>